<keyword evidence="7" id="KW-1185">Reference proteome</keyword>
<dbReference type="PANTHER" id="PTHR23354">
    <property type="entry name" value="NUCLEOLAR PROTEIN 7/ESTROGEN RECEPTOR COACTIVATOR-RELATED"/>
    <property type="match status" value="1"/>
</dbReference>
<comment type="similarity">
    <text evidence="2">Belongs to the OXR1 family.</text>
</comment>
<comment type="subcellular location">
    <subcellularLocation>
        <location evidence="1">Mitochondrion</location>
    </subcellularLocation>
</comment>
<keyword evidence="3" id="KW-0496">Mitochondrion</keyword>
<evidence type="ECO:0000313" key="7">
    <source>
        <dbReference type="Proteomes" id="UP001489004"/>
    </source>
</evidence>
<evidence type="ECO:0000259" key="5">
    <source>
        <dbReference type="PROSITE" id="PS51886"/>
    </source>
</evidence>
<evidence type="ECO:0000256" key="1">
    <source>
        <dbReference type="ARBA" id="ARBA00004173"/>
    </source>
</evidence>
<name>A0AAW1NXV1_9CHLO</name>
<evidence type="ECO:0000256" key="3">
    <source>
        <dbReference type="ARBA" id="ARBA00023128"/>
    </source>
</evidence>
<sequence length="246" mass="27561">MGCVHPKATGGEDAVRRVKQVIPTAKVISLVPAGNGNLTEHDKNRDANRQADDLARLAEASTTEPAAMLRGDYDPELSEDSAILDRQNFAALANTVPIRHKWARWQLLYSSGRDGISLATLYRHAGKCPSVLVVRDMQQYVFGCYTSESWRIQPRYYGNGECFAFQIQPRAVFWRWWAKRMAVARNDYFQFSLPERLCLGGAPRYALSLDADLQYGSSGMSDTFGSPCLASNEDFEVGRVELWGLQ</sequence>
<dbReference type="EMBL" id="JALJOR010000027">
    <property type="protein sequence ID" value="KAK9802870.1"/>
    <property type="molecule type" value="Genomic_DNA"/>
</dbReference>
<gene>
    <name evidence="6" type="ORF">WJX72_004617</name>
</gene>
<comment type="caution">
    <text evidence="6">The sequence shown here is derived from an EMBL/GenBank/DDBJ whole genome shotgun (WGS) entry which is preliminary data.</text>
</comment>
<dbReference type="Pfam" id="PF07534">
    <property type="entry name" value="TLD"/>
    <property type="match status" value="1"/>
</dbReference>
<dbReference type="Proteomes" id="UP001489004">
    <property type="component" value="Unassembled WGS sequence"/>
</dbReference>
<dbReference type="SMART" id="SM00584">
    <property type="entry name" value="TLDc"/>
    <property type="match status" value="1"/>
</dbReference>
<accession>A0AAW1NXV1</accession>
<evidence type="ECO:0000313" key="6">
    <source>
        <dbReference type="EMBL" id="KAK9802870.1"/>
    </source>
</evidence>
<dbReference type="PANTHER" id="PTHR23354:SF62">
    <property type="entry name" value="MUSTARD, ISOFORM V"/>
    <property type="match status" value="1"/>
</dbReference>
<evidence type="ECO:0000256" key="2">
    <source>
        <dbReference type="ARBA" id="ARBA00009540"/>
    </source>
</evidence>
<dbReference type="GO" id="GO:0005739">
    <property type="term" value="C:mitochondrion"/>
    <property type="evidence" value="ECO:0007669"/>
    <property type="project" value="UniProtKB-SubCell"/>
</dbReference>
<proteinExistence type="inferred from homology"/>
<protein>
    <recommendedName>
        <fullName evidence="4">Oxidation resistance protein 1</fullName>
    </recommendedName>
</protein>
<organism evidence="6 7">
    <name type="scientific">[Myrmecia] bisecta</name>
    <dbReference type="NCBI Taxonomy" id="41462"/>
    <lineage>
        <taxon>Eukaryota</taxon>
        <taxon>Viridiplantae</taxon>
        <taxon>Chlorophyta</taxon>
        <taxon>core chlorophytes</taxon>
        <taxon>Trebouxiophyceae</taxon>
        <taxon>Trebouxiales</taxon>
        <taxon>Trebouxiaceae</taxon>
        <taxon>Myrmecia</taxon>
    </lineage>
</organism>
<feature type="domain" description="TLDc" evidence="5">
    <location>
        <begin position="82"/>
        <end position="246"/>
    </location>
</feature>
<dbReference type="PROSITE" id="PS51886">
    <property type="entry name" value="TLDC"/>
    <property type="match status" value="1"/>
</dbReference>
<dbReference type="InterPro" id="IPR006571">
    <property type="entry name" value="TLDc_dom"/>
</dbReference>
<reference evidence="6 7" key="1">
    <citation type="journal article" date="2024" name="Nat. Commun.">
        <title>Phylogenomics reveals the evolutionary origins of lichenization in chlorophyte algae.</title>
        <authorList>
            <person name="Puginier C."/>
            <person name="Libourel C."/>
            <person name="Otte J."/>
            <person name="Skaloud P."/>
            <person name="Haon M."/>
            <person name="Grisel S."/>
            <person name="Petersen M."/>
            <person name="Berrin J.G."/>
            <person name="Delaux P.M."/>
            <person name="Dal Grande F."/>
            <person name="Keller J."/>
        </authorList>
    </citation>
    <scope>NUCLEOTIDE SEQUENCE [LARGE SCALE GENOMIC DNA]</scope>
    <source>
        <strain evidence="6 7">SAG 2043</strain>
    </source>
</reference>
<evidence type="ECO:0000256" key="4">
    <source>
        <dbReference type="ARBA" id="ARBA00040604"/>
    </source>
</evidence>
<dbReference type="AlphaFoldDB" id="A0AAW1NXV1"/>